<keyword evidence="1" id="KW-0328">Glycosyltransferase</keyword>
<dbReference type="AlphaFoldDB" id="Q38VG7"/>
<dbReference type="STRING" id="314315.LCA_1510_f"/>
<evidence type="ECO:0000256" key="3">
    <source>
        <dbReference type="ARBA" id="ARBA00022723"/>
    </source>
</evidence>
<evidence type="ECO:0000256" key="2">
    <source>
        <dbReference type="ARBA" id="ARBA00022679"/>
    </source>
</evidence>
<dbReference type="eggNOG" id="COG1442">
    <property type="taxonomic scope" value="Bacteria"/>
</dbReference>
<dbReference type="InterPro" id="IPR002495">
    <property type="entry name" value="Glyco_trans_8"/>
</dbReference>
<evidence type="ECO:0000256" key="1">
    <source>
        <dbReference type="ARBA" id="ARBA00022676"/>
    </source>
</evidence>
<dbReference type="PANTHER" id="PTHR13778">
    <property type="entry name" value="GLYCOSYLTRANSFERASE 8 DOMAIN-CONTAINING PROTEIN"/>
    <property type="match status" value="1"/>
</dbReference>
<dbReference type="GO" id="GO:0016757">
    <property type="term" value="F:glycosyltransferase activity"/>
    <property type="evidence" value="ECO:0007669"/>
    <property type="project" value="UniProtKB-KW"/>
</dbReference>
<gene>
    <name evidence="4" type="ORF">LCA_1510_f</name>
</gene>
<keyword evidence="5" id="KW-1185">Reference proteome</keyword>
<dbReference type="CDD" id="cd04194">
    <property type="entry name" value="GT8_A4GalT_like"/>
    <property type="match status" value="1"/>
</dbReference>
<organism evidence="4 5">
    <name type="scientific">Latilactobacillus sakei subsp. sakei (strain 23K)</name>
    <name type="common">Lactobacillus sakei subsp. sakei</name>
    <dbReference type="NCBI Taxonomy" id="314315"/>
    <lineage>
        <taxon>Bacteria</taxon>
        <taxon>Bacillati</taxon>
        <taxon>Bacillota</taxon>
        <taxon>Bacilli</taxon>
        <taxon>Lactobacillales</taxon>
        <taxon>Lactobacillaceae</taxon>
        <taxon>Latilactobacillus</taxon>
    </lineage>
</organism>
<dbReference type="InterPro" id="IPR050748">
    <property type="entry name" value="Glycosyltrans_8_dom-fam"/>
</dbReference>
<protein>
    <submittedName>
        <fullName evidence="4">Glycosyl transferase, family 8</fullName>
    </submittedName>
</protein>
<dbReference type="KEGG" id="lsa:LCA_1510_f"/>
<keyword evidence="3" id="KW-0479">Metal-binding</keyword>
<dbReference type="EMBL" id="CR936503">
    <property type="protein sequence ID" value="CAI55816.1"/>
    <property type="molecule type" value="Genomic_DNA"/>
</dbReference>
<dbReference type="Gene3D" id="3.90.550.10">
    <property type="entry name" value="Spore Coat Polysaccharide Biosynthesis Protein SpsA, Chain A"/>
    <property type="match status" value="1"/>
</dbReference>
<evidence type="ECO:0000313" key="4">
    <source>
        <dbReference type="EMBL" id="CAI55816.1"/>
    </source>
</evidence>
<dbReference type="Proteomes" id="UP000002707">
    <property type="component" value="Chromosome"/>
</dbReference>
<dbReference type="InterPro" id="IPR029044">
    <property type="entry name" value="Nucleotide-diphossugar_trans"/>
</dbReference>
<keyword evidence="2 4" id="KW-0808">Transferase</keyword>
<reference evidence="5" key="1">
    <citation type="journal article" date="2005" name="Nat. Biotechnol.">
        <title>The complete genome sequence of the meat-borne lactic acid bacterium Lactobacillus sakei 23K.</title>
        <authorList>
            <person name="Chaillou S."/>
            <person name="Champomier-Verges M.-C."/>
            <person name="Cornet M."/>
            <person name="Crutz-Le Coq A.-M."/>
            <person name="Dudez A.-M."/>
            <person name="Martin V."/>
            <person name="Beaufils S."/>
            <person name="Darbon-Rongere E."/>
            <person name="Bossy R."/>
            <person name="Loux V."/>
            <person name="Zagorec M."/>
        </authorList>
    </citation>
    <scope>NUCLEOTIDE SEQUENCE [LARGE SCALE GENOMIC DNA]</scope>
    <source>
        <strain evidence="5">23K</strain>
    </source>
</reference>
<dbReference type="CAZy" id="GT8">
    <property type="family name" value="Glycosyltransferase Family 8"/>
</dbReference>
<dbReference type="GO" id="GO:0046872">
    <property type="term" value="F:metal ion binding"/>
    <property type="evidence" value="ECO:0007669"/>
    <property type="project" value="UniProtKB-KW"/>
</dbReference>
<dbReference type="HOGENOM" id="CLU_050833_0_1_9"/>
<evidence type="ECO:0000313" key="5">
    <source>
        <dbReference type="Proteomes" id="UP000002707"/>
    </source>
</evidence>
<name>Q38VG7_LATSS</name>
<dbReference type="SUPFAM" id="SSF53448">
    <property type="entry name" value="Nucleotide-diphospho-sugar transferases"/>
    <property type="match status" value="1"/>
</dbReference>
<proteinExistence type="predicted"/>
<dbReference type="PANTHER" id="PTHR13778:SF47">
    <property type="entry name" value="LIPOPOLYSACCHARIDE 1,3-GALACTOSYLTRANSFERASE"/>
    <property type="match status" value="1"/>
</dbReference>
<accession>Q38VG7</accession>
<sequence>MSISIATLLKKHMEDEINIFIITSNISEKYIKVIEGLFNNPKHNIFWVSMPEIDIPLETDRGSLAQYGRLFFDRLIPENIQRLIYLDCDTLIEENLRELWVTDLGENTIGIARDAFSDRYKKLLGLEKDSELFNSGVMIIDRGSWNEKRIEDRIIDLLTEKRGRISQGDQGVIDIIFQNDAKILDPKWNSMSSYFDFTYDDFLKYRQVKEFYSKQLILEAIQKPAIVHFTSSFLNNRPWIFGSTHRYKNHWRRVELELYDNNQTLNPKSLFLKHLYNRLPNKLAISFFGFLQGRLRPVVKRIKG</sequence>
<dbReference type="Pfam" id="PF01501">
    <property type="entry name" value="Glyco_transf_8"/>
    <property type="match status" value="1"/>
</dbReference>